<dbReference type="GO" id="GO:0004911">
    <property type="term" value="F:interleukin-2 receptor activity"/>
    <property type="evidence" value="ECO:0007669"/>
    <property type="project" value="Ensembl"/>
</dbReference>
<gene>
    <name evidence="19" type="primary">IL2RA</name>
</gene>
<dbReference type="InterPro" id="IPR035976">
    <property type="entry name" value="Sushi/SCR/CCP_sf"/>
</dbReference>
<dbReference type="Gene3D" id="2.20.28.230">
    <property type="match status" value="3"/>
</dbReference>
<comment type="subcellular location">
    <subcellularLocation>
        <location evidence="2">Membrane</location>
        <topology evidence="2">Single-pass type I membrane protein</topology>
    </subcellularLocation>
</comment>
<keyword evidence="6 17" id="KW-0732">Signal</keyword>
<dbReference type="eggNOG" id="ENOG502SUAG">
    <property type="taxonomic scope" value="Eukaryota"/>
</dbReference>
<keyword evidence="9" id="KW-1133">Transmembrane helix</keyword>
<evidence type="ECO:0000256" key="6">
    <source>
        <dbReference type="ARBA" id="ARBA00022729"/>
    </source>
</evidence>
<evidence type="ECO:0000256" key="5">
    <source>
        <dbReference type="ARBA" id="ARBA00022692"/>
    </source>
</evidence>
<evidence type="ECO:0000256" key="14">
    <source>
        <dbReference type="ARBA" id="ARBA00025938"/>
    </source>
</evidence>
<evidence type="ECO:0000256" key="12">
    <source>
        <dbReference type="ARBA" id="ARBA00023170"/>
    </source>
</evidence>
<feature type="disulfide bond" evidence="15">
    <location>
        <begin position="125"/>
        <end position="168"/>
    </location>
</feature>
<evidence type="ECO:0000256" key="7">
    <source>
        <dbReference type="ARBA" id="ARBA00022737"/>
    </source>
</evidence>
<dbReference type="GO" id="GO:0006954">
    <property type="term" value="P:inflammatory response"/>
    <property type="evidence" value="ECO:0007669"/>
    <property type="project" value="TreeGrafter"/>
</dbReference>
<dbReference type="FunFam" id="2.20.28.230:FF:000003">
    <property type="entry name" value="Interleukin-2 receptor subunit alpha"/>
    <property type="match status" value="1"/>
</dbReference>
<evidence type="ECO:0000313" key="19">
    <source>
        <dbReference type="Ensembl" id="ENSPANP00000019853.3"/>
    </source>
</evidence>
<dbReference type="FunFam" id="2.20.28.230:FF:000004">
    <property type="entry name" value="Interleukin-2 receptor subunit alpha"/>
    <property type="match status" value="1"/>
</dbReference>
<reference evidence="19" key="2">
    <citation type="submission" date="2025-08" db="UniProtKB">
        <authorList>
            <consortium name="Ensembl"/>
        </authorList>
    </citation>
    <scope>IDENTIFICATION</scope>
</reference>
<dbReference type="Bgee" id="ENSPANG00000023431">
    <property type="expression patterns" value="Expressed in mesenteric lymph node and 31 other cell types or tissues"/>
</dbReference>
<evidence type="ECO:0000256" key="13">
    <source>
        <dbReference type="ARBA" id="ARBA00023180"/>
    </source>
</evidence>
<dbReference type="CDD" id="cd00033">
    <property type="entry name" value="CCP"/>
    <property type="match status" value="1"/>
</dbReference>
<comment type="caution">
    <text evidence="15">Lacks conserved residue(s) required for the propagation of feature annotation.</text>
</comment>
<keyword evidence="20" id="KW-1185">Reference proteome</keyword>
<evidence type="ECO:0000256" key="11">
    <source>
        <dbReference type="ARBA" id="ARBA00023157"/>
    </source>
</evidence>
<dbReference type="GO" id="GO:0019976">
    <property type="term" value="F:interleukin-2 binding"/>
    <property type="evidence" value="ECO:0007669"/>
    <property type="project" value="InterPro"/>
</dbReference>
<dbReference type="FunFam" id="2.10.70.10:FF:000156">
    <property type="entry name" value="Interleukin-2 receptor subunit alpha"/>
    <property type="match status" value="1"/>
</dbReference>
<dbReference type="FunFam" id="2.20.28.230:FF:000002">
    <property type="entry name" value="Interleukin-2 receptor subunit alpha"/>
    <property type="match status" value="1"/>
</dbReference>
<evidence type="ECO:0000256" key="9">
    <source>
        <dbReference type="ARBA" id="ARBA00022989"/>
    </source>
</evidence>
<comment type="subunit">
    <text evidence="14">Non-covalent dimer of an alpha and a beta subunit. IL2R exists in 3 different forms: a high affinity dimer, an intermediate affinity monomer (beta subunit), and a low affinity monomer (alpha subunit). The high and intermediate affinity forms also associate with a gamma subunit.</text>
</comment>
<dbReference type="Ensembl" id="ENSPANT00000021829.3">
    <property type="protein sequence ID" value="ENSPANP00000019853.3"/>
    <property type="gene ID" value="ENSPANG00000023431.4"/>
</dbReference>
<dbReference type="InterPro" id="IPR015486">
    <property type="entry name" value="IL-2_rcpt_alpha"/>
</dbReference>
<feature type="compositionally biased region" description="Polar residues" evidence="16">
    <location>
        <begin position="87"/>
        <end position="98"/>
    </location>
</feature>
<feature type="region of interest" description="Disordered" evidence="16">
    <location>
        <begin position="187"/>
        <end position="213"/>
    </location>
</feature>
<feature type="region of interest" description="Disordered" evidence="16">
    <location>
        <begin position="245"/>
        <end position="274"/>
    </location>
</feature>
<dbReference type="RefSeq" id="XP_021798710.1">
    <property type="nucleotide sequence ID" value="XM_021943018.2"/>
</dbReference>
<proteinExistence type="predicted"/>
<reference evidence="19 20" key="1">
    <citation type="submission" date="2012-03" db="EMBL/GenBank/DDBJ databases">
        <title>Whole Genome Assembly of Papio anubis.</title>
        <authorList>
            <person name="Liu Y.L."/>
            <person name="Abraham K.A."/>
            <person name="Akbar H.A."/>
            <person name="Ali S.A."/>
            <person name="Anosike U.A."/>
            <person name="Aqrawi P.A."/>
            <person name="Arias F.A."/>
            <person name="Attaway T.A."/>
            <person name="Awwad R.A."/>
            <person name="Babu C.B."/>
            <person name="Bandaranaike D.B."/>
            <person name="Battles P.B."/>
            <person name="Bell A.B."/>
            <person name="Beltran B.B."/>
            <person name="Berhane-Mersha D.B."/>
            <person name="Bess C.B."/>
            <person name="Bickham C.B."/>
            <person name="Bolden T.B."/>
            <person name="Carter K.C."/>
            <person name="Chau D.C."/>
            <person name="Chavez A.C."/>
            <person name="Clerc-Blankenburg K.C."/>
            <person name="Coyle M.C."/>
            <person name="Dao M.D."/>
            <person name="Davila M.L.D."/>
            <person name="Davy-Carroll L.D."/>
            <person name="Denson S.D."/>
            <person name="Dinh H.D."/>
            <person name="Fernandez S.F."/>
            <person name="Fernando P.F."/>
            <person name="Forbes L.F."/>
            <person name="Francis C.F."/>
            <person name="Francisco L.F."/>
            <person name="Fu Q.F."/>
            <person name="Garcia-Iii R.G."/>
            <person name="Garrett T.G."/>
            <person name="Gross S.G."/>
            <person name="Gubbala S.G."/>
            <person name="Hirani K.H."/>
            <person name="Hogues M.H."/>
            <person name="Hollins B.H."/>
            <person name="Jackson L.J."/>
            <person name="Javaid M.J."/>
            <person name="Jhangiani S.J."/>
            <person name="Johnson A.J."/>
            <person name="Johnson B.J."/>
            <person name="Jones J.J."/>
            <person name="Joshi V.J."/>
            <person name="Kalu J.K."/>
            <person name="Khan N.K."/>
            <person name="Korchina V.K."/>
            <person name="Kovar C.K."/>
            <person name="Lago L.L."/>
            <person name="Lara F.L."/>
            <person name="Le T.-K.L."/>
            <person name="Lee S.L."/>
            <person name="Legall-Iii F.L."/>
            <person name="Lemon S.L."/>
            <person name="Liu J.L."/>
            <person name="Liu Y.-S.L."/>
            <person name="Liyanage D.L."/>
            <person name="Lopez J.L."/>
            <person name="Lorensuhewa L.L."/>
            <person name="Mata R.M."/>
            <person name="Mathew T.M."/>
            <person name="Mercado C.M."/>
            <person name="Mercado I.M."/>
            <person name="Morales K.M."/>
            <person name="Morgan M.M."/>
            <person name="Munidasa M.M."/>
            <person name="Ngo D.N."/>
            <person name="Nguyen L.N."/>
            <person name="Nguyen T.N."/>
            <person name="Nguyen N.N."/>
            <person name="Obregon M.O."/>
            <person name="Okwuonu G.O."/>
            <person name="Ongeri F.O."/>
            <person name="Onwere C.O."/>
            <person name="Osifeso I.O."/>
            <person name="Parra A.P."/>
            <person name="Patil S.P."/>
            <person name="Perez A.P."/>
            <person name="Perez Y.P."/>
            <person name="Pham C.P."/>
            <person name="Pu L.-L.P."/>
            <person name="Puazo M.P."/>
            <person name="Quiroz J.Q."/>
            <person name="Rouhana J.R."/>
            <person name="Ruiz M.R."/>
            <person name="Ruiz S.-J.R."/>
            <person name="Saada N.S."/>
            <person name="Santibanez J.S."/>
            <person name="Scheel M.S."/>
            <person name="Schneider B.S."/>
            <person name="Simmons D.S."/>
            <person name="Sisson I.S."/>
            <person name="Tang L.-Y.T."/>
            <person name="Thornton R.T."/>
            <person name="Tisius J.T."/>
            <person name="Toledanes G.T."/>
            <person name="Trejos Z.T."/>
            <person name="Usmani K.U."/>
            <person name="Varghese R.V."/>
            <person name="Vattathil S.V."/>
            <person name="Vee V.V."/>
            <person name="Walker D.W."/>
            <person name="Weissenberger G.W."/>
            <person name="White C.W."/>
            <person name="Williams A.W."/>
            <person name="Woodworth J.W."/>
            <person name="Wright R.W."/>
            <person name="Zhu Y.Z."/>
            <person name="Han Y.H."/>
            <person name="Newsham I.N."/>
            <person name="Nazareth L.N."/>
            <person name="Worley K.W."/>
            <person name="Muzny D.M."/>
            <person name="Rogers J.R."/>
            <person name="Gibbs R.G."/>
        </authorList>
    </citation>
    <scope>NUCLEOTIDE SEQUENCE [LARGE SCALE GENOMIC DNA]</scope>
</reference>
<comment type="function">
    <text evidence="1">Receptor for interleukin-2. The receptor is involved in the regulation of immune tolerance by controlling regulatory T cells (TREGs) activity. TREGs suppress the activation and expansion of autoreactive T-cells.</text>
</comment>
<evidence type="ECO:0000256" key="3">
    <source>
        <dbReference type="ARBA" id="ARBA00013445"/>
    </source>
</evidence>
<keyword evidence="11 15" id="KW-1015">Disulfide bond</keyword>
<dbReference type="Pfam" id="PF00084">
    <property type="entry name" value="Sushi"/>
    <property type="match status" value="1"/>
</dbReference>
<evidence type="ECO:0000256" key="16">
    <source>
        <dbReference type="SAM" id="MobiDB-lite"/>
    </source>
</evidence>
<dbReference type="PANTHER" id="PTHR10573">
    <property type="entry name" value="INTERLEUKIN-2 RECEPTOR ALPHA CHAIN"/>
    <property type="match status" value="1"/>
</dbReference>
<organism evidence="19 20">
    <name type="scientific">Papio anubis</name>
    <name type="common">Olive baboon</name>
    <dbReference type="NCBI Taxonomy" id="9555"/>
    <lineage>
        <taxon>Eukaryota</taxon>
        <taxon>Metazoa</taxon>
        <taxon>Chordata</taxon>
        <taxon>Craniata</taxon>
        <taxon>Vertebrata</taxon>
        <taxon>Euteleostomi</taxon>
        <taxon>Mammalia</taxon>
        <taxon>Eutheria</taxon>
        <taxon>Euarchontoglires</taxon>
        <taxon>Primates</taxon>
        <taxon>Haplorrhini</taxon>
        <taxon>Catarrhini</taxon>
        <taxon>Cercopithecidae</taxon>
        <taxon>Cercopithecinae</taxon>
        <taxon>Papio</taxon>
    </lineage>
</organism>
<dbReference type="GO" id="GO:0002664">
    <property type="term" value="P:regulation of T cell tolerance induction"/>
    <property type="evidence" value="ECO:0007669"/>
    <property type="project" value="Ensembl"/>
</dbReference>
<evidence type="ECO:0000256" key="17">
    <source>
        <dbReference type="SAM" id="SignalP"/>
    </source>
</evidence>
<dbReference type="CTD" id="3559"/>
<dbReference type="GO" id="GO:0006955">
    <property type="term" value="P:immune response"/>
    <property type="evidence" value="ECO:0007669"/>
    <property type="project" value="UniProtKB-ARBA"/>
</dbReference>
<evidence type="ECO:0000256" key="2">
    <source>
        <dbReference type="ARBA" id="ARBA00004479"/>
    </source>
</evidence>
<dbReference type="GO" id="GO:0005886">
    <property type="term" value="C:plasma membrane"/>
    <property type="evidence" value="ECO:0007669"/>
    <property type="project" value="UniProtKB-ARBA"/>
</dbReference>
<dbReference type="SUPFAM" id="SSF57535">
    <property type="entry name" value="Complement control module/SCR domain"/>
    <property type="match status" value="2"/>
</dbReference>
<keyword evidence="13" id="KW-0325">Glycoprotein</keyword>
<name>A0A096P3C8_PAPAN</name>
<evidence type="ECO:0000259" key="18">
    <source>
        <dbReference type="PROSITE" id="PS50923"/>
    </source>
</evidence>
<evidence type="ECO:0000313" key="20">
    <source>
        <dbReference type="Proteomes" id="UP000028761"/>
    </source>
</evidence>
<evidence type="ECO:0000256" key="15">
    <source>
        <dbReference type="PROSITE-ProRule" id="PRU00302"/>
    </source>
</evidence>
<keyword evidence="8" id="KW-0391">Immunity</keyword>
<feature type="domain" description="Sushi" evidence="18">
    <location>
        <begin position="123"/>
        <end position="186"/>
    </location>
</feature>
<dbReference type="GeneID" id="101004576"/>
<feature type="signal peptide" evidence="17">
    <location>
        <begin position="1"/>
        <end position="21"/>
    </location>
</feature>
<accession>A0A096P3C8</accession>
<dbReference type="PANTHER" id="PTHR10573:SF0">
    <property type="entry name" value="INTERLEUKIN-2 RECEPTOR SUBUNIT ALPHA"/>
    <property type="match status" value="1"/>
</dbReference>
<dbReference type="InterPro" id="IPR000436">
    <property type="entry name" value="Sushi_SCR_CCP_dom"/>
</dbReference>
<evidence type="ECO:0000256" key="8">
    <source>
        <dbReference type="ARBA" id="ARBA00022859"/>
    </source>
</evidence>
<reference evidence="19" key="3">
    <citation type="submission" date="2025-09" db="UniProtKB">
        <authorList>
            <consortium name="Ensembl"/>
        </authorList>
    </citation>
    <scope>IDENTIFICATION</scope>
</reference>
<feature type="chain" id="PRO_5035222399" description="Interleukin-2 receptor subunit alpha" evidence="17">
    <location>
        <begin position="22"/>
        <end position="338"/>
    </location>
</feature>
<keyword evidence="10" id="KW-0472">Membrane</keyword>
<dbReference type="PROSITE" id="PS50923">
    <property type="entry name" value="SUSHI"/>
    <property type="match status" value="1"/>
</dbReference>
<keyword evidence="7" id="KW-0677">Repeat</keyword>
<evidence type="ECO:0000256" key="10">
    <source>
        <dbReference type="ARBA" id="ARBA00023136"/>
    </source>
</evidence>
<feature type="region of interest" description="Disordered" evidence="16">
    <location>
        <begin position="87"/>
        <end position="109"/>
    </location>
</feature>
<dbReference type="GeneTree" id="ENSGT00390000018872"/>
<keyword evidence="12" id="KW-0675">Receptor</keyword>
<dbReference type="AlphaFoldDB" id="A0A096P3C8"/>
<evidence type="ECO:0000256" key="1">
    <source>
        <dbReference type="ARBA" id="ARBA00002381"/>
    </source>
</evidence>
<keyword evidence="4 15" id="KW-0768">Sushi</keyword>
<dbReference type="SMART" id="SM00032">
    <property type="entry name" value="CCP"/>
    <property type="match status" value="2"/>
</dbReference>
<protein>
    <recommendedName>
        <fullName evidence="3">Interleukin-2 receptor subunit alpha</fullName>
    </recommendedName>
</protein>
<evidence type="ECO:0000256" key="4">
    <source>
        <dbReference type="ARBA" id="ARBA00022659"/>
    </source>
</evidence>
<sequence length="338" mass="38009">MDPYLLMWGLLTFITVPGCQAELCDDDPPKITHATFKAVAYKEGTMLNCECKRGFRRIKSGSPYMLCTGNSSHSSWDNQCQCTSSAARNTTKQVTPQPEEQKERKTTEMQSQMQLADQVSLPGHCREPPPWENEATERIYHFVVGQTVYYQCVQGYRALHRGPAESVCKMTHGKTRWTQPQLICTGEMEPSQFPGEEEPQASPDGLPESETSRLVTTTDFRIQTEVAATMETFIFTTEYQVAGGRIEEQSRKPKEQELLGKKPRTDNRSHEAQAKSKVLNARPGDIPCARLGFGSSEVTSQYTGQRQLCLYANSVPSESECYPLLNSNFVIEEKGQDH</sequence>
<dbReference type="OMA" id="TILNCEC"/>
<dbReference type="GO" id="GO:0006915">
    <property type="term" value="P:apoptotic process"/>
    <property type="evidence" value="ECO:0007669"/>
    <property type="project" value="UniProtKB-ARBA"/>
</dbReference>
<keyword evidence="5" id="KW-0812">Transmembrane</keyword>
<dbReference type="Proteomes" id="UP000028761">
    <property type="component" value="Chromosome 11"/>
</dbReference>